<dbReference type="KEGG" id="tpf:TPHA_0B04230"/>
<comment type="similarity">
    <text evidence="2">Belongs to the mitochondrion-specific ribosomal protein mL46 family.</text>
</comment>
<dbReference type="EMBL" id="HE612857">
    <property type="protein sequence ID" value="CCE62093.1"/>
    <property type="molecule type" value="Genomic_DNA"/>
</dbReference>
<dbReference type="InterPro" id="IPR040008">
    <property type="entry name" value="Ribosomal_mL46"/>
</dbReference>
<dbReference type="CDD" id="cd04661">
    <property type="entry name" value="NUDIX_MRP_L46"/>
    <property type="match status" value="1"/>
</dbReference>
<dbReference type="InterPro" id="IPR033650">
    <property type="entry name" value="Ribosomal_mL46_NUDIX"/>
</dbReference>
<keyword evidence="3" id="KW-0809">Transit peptide</keyword>
<dbReference type="HOGENOM" id="CLU_040204_0_0_1"/>
<dbReference type="GeneID" id="11534942"/>
<keyword evidence="6" id="KW-0687">Ribonucleoprotein</keyword>
<dbReference type="PANTHER" id="PTHR13124:SF12">
    <property type="entry name" value="LARGE RIBOSOMAL SUBUNIT PROTEIN ML46"/>
    <property type="match status" value="1"/>
</dbReference>
<evidence type="ECO:0000259" key="9">
    <source>
        <dbReference type="Pfam" id="PF11788"/>
    </source>
</evidence>
<dbReference type="eggNOG" id="KOG4548">
    <property type="taxonomic scope" value="Eukaryota"/>
</dbReference>
<dbReference type="GO" id="GO:0003735">
    <property type="term" value="F:structural constituent of ribosome"/>
    <property type="evidence" value="ECO:0007669"/>
    <property type="project" value="EnsemblFungi"/>
</dbReference>
<feature type="compositionally biased region" description="Basic and acidic residues" evidence="8">
    <location>
        <begin position="114"/>
        <end position="130"/>
    </location>
</feature>
<evidence type="ECO:0000256" key="6">
    <source>
        <dbReference type="ARBA" id="ARBA00023274"/>
    </source>
</evidence>
<dbReference type="RefSeq" id="XP_003684527.1">
    <property type="nucleotide sequence ID" value="XM_003684479.1"/>
</dbReference>
<evidence type="ECO:0000313" key="11">
    <source>
        <dbReference type="Proteomes" id="UP000005666"/>
    </source>
</evidence>
<evidence type="ECO:0000256" key="2">
    <source>
        <dbReference type="ARBA" id="ARBA00009070"/>
    </source>
</evidence>
<evidence type="ECO:0000256" key="5">
    <source>
        <dbReference type="ARBA" id="ARBA00023128"/>
    </source>
</evidence>
<evidence type="ECO:0000256" key="4">
    <source>
        <dbReference type="ARBA" id="ARBA00022980"/>
    </source>
</evidence>
<dbReference type="STRING" id="1071381.G8BQ12"/>
<dbReference type="InterPro" id="IPR021757">
    <property type="entry name" value="Ribosomal_mL46_N"/>
</dbReference>
<name>G8BQ12_TETPH</name>
<reference evidence="10 11" key="1">
    <citation type="journal article" date="2011" name="Proc. Natl. Acad. Sci. U.S.A.">
        <title>Evolutionary erosion of yeast sex chromosomes by mating-type switching accidents.</title>
        <authorList>
            <person name="Gordon J.L."/>
            <person name="Armisen D."/>
            <person name="Proux-Wera E."/>
            <person name="Oheigeartaigh S.S."/>
            <person name="Byrne K.P."/>
            <person name="Wolfe K.H."/>
        </authorList>
    </citation>
    <scope>NUCLEOTIDE SEQUENCE [LARGE SCALE GENOMIC DNA]</scope>
    <source>
        <strain evidence="11">ATCC 24235 / CBS 4417 / NBRC 1672 / NRRL Y-8282 / UCD 70-5</strain>
    </source>
</reference>
<evidence type="ECO:0000256" key="3">
    <source>
        <dbReference type="ARBA" id="ARBA00022946"/>
    </source>
</evidence>
<dbReference type="PANTHER" id="PTHR13124">
    <property type="entry name" value="39S RIBOSOMAL PROTEIN L46, MITOCHONDRIAL PRECURSOR-RELATED"/>
    <property type="match status" value="1"/>
</dbReference>
<dbReference type="Gene3D" id="3.90.79.10">
    <property type="entry name" value="Nucleoside Triphosphate Pyrophosphohydrolase"/>
    <property type="match status" value="1"/>
</dbReference>
<dbReference type="OrthoDB" id="414075at2759"/>
<feature type="region of interest" description="Disordered" evidence="8">
    <location>
        <begin position="111"/>
        <end position="130"/>
    </location>
</feature>
<proteinExistence type="inferred from homology"/>
<keyword evidence="4" id="KW-0689">Ribosomal protein</keyword>
<dbReference type="OMA" id="HPFENAF"/>
<evidence type="ECO:0000256" key="1">
    <source>
        <dbReference type="ARBA" id="ARBA00004173"/>
    </source>
</evidence>
<evidence type="ECO:0000256" key="7">
    <source>
        <dbReference type="ARBA" id="ARBA00035190"/>
    </source>
</evidence>
<gene>
    <name evidence="10" type="primary">TPHA0B04230</name>
    <name evidence="10" type="ordered locus">TPHA_0B04230</name>
</gene>
<organism evidence="10 11">
    <name type="scientific">Tetrapisispora phaffii (strain ATCC 24235 / CBS 4417 / NBRC 1672 / NRRL Y-8282 / UCD 70-5)</name>
    <name type="common">Yeast</name>
    <name type="synonym">Fabospora phaffii</name>
    <dbReference type="NCBI Taxonomy" id="1071381"/>
    <lineage>
        <taxon>Eukaryota</taxon>
        <taxon>Fungi</taxon>
        <taxon>Dikarya</taxon>
        <taxon>Ascomycota</taxon>
        <taxon>Saccharomycotina</taxon>
        <taxon>Saccharomycetes</taxon>
        <taxon>Saccharomycetales</taxon>
        <taxon>Saccharomycetaceae</taxon>
        <taxon>Tetrapisispora</taxon>
    </lineage>
</organism>
<protein>
    <recommendedName>
        <fullName evidence="7">Large ribosomal subunit protein mL46</fullName>
    </recommendedName>
</protein>
<evidence type="ECO:0000256" key="8">
    <source>
        <dbReference type="SAM" id="MobiDB-lite"/>
    </source>
</evidence>
<comment type="subcellular location">
    <subcellularLocation>
        <location evidence="1">Mitochondrion</location>
    </subcellularLocation>
</comment>
<keyword evidence="11" id="KW-1185">Reference proteome</keyword>
<dbReference type="Pfam" id="PF11788">
    <property type="entry name" value="MRP-L46"/>
    <property type="match status" value="1"/>
</dbReference>
<accession>G8BQ12</accession>
<dbReference type="GO" id="GO:0005762">
    <property type="term" value="C:mitochondrial large ribosomal subunit"/>
    <property type="evidence" value="ECO:0007669"/>
    <property type="project" value="EnsemblFungi"/>
</dbReference>
<dbReference type="AlphaFoldDB" id="G8BQ12"/>
<feature type="domain" description="Large ribosomal subunit protein mL46 N-terminal" evidence="9">
    <location>
        <begin position="19"/>
        <end position="142"/>
    </location>
</feature>
<evidence type="ECO:0000313" key="10">
    <source>
        <dbReference type="EMBL" id="CCE62093.1"/>
    </source>
</evidence>
<sequence length="270" mass="31011">MLSIRRSLATSSEKAVSSSLRAGIILSRNPIVTPDVTNFEQNYYTYQALLERRLMWTFPHYYYFKRGTLSQSKFSSAQPGPISKLPGVWFPKGVPDVKHNRERRLKQEVVLPKSKGDVQEGNGKSDDLTRSIEPNSRITEADKTNDITSLERKLSRTLYLLVQNKNKIWTFPNFDATNTGLHKDAEEGLRSLGGEKMYTWTVSKKPLGFIENKDGSKEFLIKSHILAGSFQLLKKNEHNISNFAWLTKEEIKEKVSQSYYNYTEFMLADN</sequence>
<dbReference type="Proteomes" id="UP000005666">
    <property type="component" value="Chromosome 2"/>
</dbReference>
<keyword evidence="5" id="KW-0496">Mitochondrion</keyword>